<evidence type="ECO:0000259" key="2">
    <source>
        <dbReference type="Pfam" id="PF05199"/>
    </source>
</evidence>
<organism evidence="3 4">
    <name type="scientific">Paraburkholderia graminis (strain ATCC 700544 / DSM 17151 / LMG 18924 / NCIMB 13744 / C4D1M)</name>
    <dbReference type="NCBI Taxonomy" id="396598"/>
    <lineage>
        <taxon>Bacteria</taxon>
        <taxon>Pseudomonadati</taxon>
        <taxon>Pseudomonadota</taxon>
        <taxon>Betaproteobacteria</taxon>
        <taxon>Burkholderiales</taxon>
        <taxon>Burkholderiaceae</taxon>
        <taxon>Paraburkholderia</taxon>
    </lineage>
</organism>
<dbReference type="RefSeq" id="WP_006048725.1">
    <property type="nucleotide sequence ID" value="NZ_ABLD01000005.1"/>
</dbReference>
<evidence type="ECO:0000313" key="3">
    <source>
        <dbReference type="EMBL" id="EDT10790.1"/>
    </source>
</evidence>
<dbReference type="GO" id="GO:0016614">
    <property type="term" value="F:oxidoreductase activity, acting on CH-OH group of donors"/>
    <property type="evidence" value="ECO:0007669"/>
    <property type="project" value="InterPro"/>
</dbReference>
<protein>
    <submittedName>
        <fullName evidence="3">GMC oxidoreductase</fullName>
    </submittedName>
</protein>
<dbReference type="Pfam" id="PF05199">
    <property type="entry name" value="GMC_oxred_C"/>
    <property type="match status" value="1"/>
</dbReference>
<dbReference type="PANTHER" id="PTHR11552">
    <property type="entry name" value="GLUCOSE-METHANOL-CHOLINE GMC OXIDOREDUCTASE"/>
    <property type="match status" value="1"/>
</dbReference>
<sequence>MVDPNWLHDDEDTKRLVEAIRYLRGIAAHEPFASIVKAEVGPGLQLQSDDELSEYIRRTTESNYHPVGTCRMGHPDDPMSVLTPDLQVKGVTGLRVFDASMMPSIISSNTNATVMAVADRAVDIMMSSATVSPAASDRSYAMQPE</sequence>
<evidence type="ECO:0000256" key="1">
    <source>
        <dbReference type="ARBA" id="ARBA00010790"/>
    </source>
</evidence>
<evidence type="ECO:0000313" key="4">
    <source>
        <dbReference type="Proteomes" id="UP000005045"/>
    </source>
</evidence>
<proteinExistence type="inferred from homology"/>
<dbReference type="GO" id="GO:0050660">
    <property type="term" value="F:flavin adenine dinucleotide binding"/>
    <property type="evidence" value="ECO:0007669"/>
    <property type="project" value="InterPro"/>
</dbReference>
<dbReference type="InterPro" id="IPR007867">
    <property type="entry name" value="GMC_OxRtase_C"/>
</dbReference>
<accession>B1FYE9</accession>
<dbReference type="InterPro" id="IPR036188">
    <property type="entry name" value="FAD/NAD-bd_sf"/>
</dbReference>
<dbReference type="Gene3D" id="3.30.560.10">
    <property type="entry name" value="Glucose Oxidase, domain 3"/>
    <property type="match status" value="1"/>
</dbReference>
<keyword evidence="4" id="KW-1185">Reference proteome</keyword>
<name>B1FYE9_PARG4</name>
<dbReference type="InterPro" id="IPR012132">
    <property type="entry name" value="GMC_OxRdtase"/>
</dbReference>
<dbReference type="SUPFAM" id="SSF54373">
    <property type="entry name" value="FAD-linked reductases, C-terminal domain"/>
    <property type="match status" value="1"/>
</dbReference>
<comment type="caution">
    <text evidence="3">The sequence shown here is derived from an EMBL/GenBank/DDBJ whole genome shotgun (WGS) entry which is preliminary data.</text>
</comment>
<feature type="domain" description="Glucose-methanol-choline oxidoreductase C-terminal" evidence="2">
    <location>
        <begin position="2"/>
        <end position="118"/>
    </location>
</feature>
<comment type="similarity">
    <text evidence="1">Belongs to the GMC oxidoreductase family.</text>
</comment>
<reference evidence="3 4" key="1">
    <citation type="submission" date="2008-03" db="EMBL/GenBank/DDBJ databases">
        <title>Sequencing of the draft genome and assembly of Burkholderia graminis C4D1M.</title>
        <authorList>
            <consortium name="US DOE Joint Genome Institute (JGI-PGF)"/>
            <person name="Copeland A."/>
            <person name="Lucas S."/>
            <person name="Lapidus A."/>
            <person name="Glavina del Rio T."/>
            <person name="Dalin E."/>
            <person name="Tice H."/>
            <person name="Bruce D."/>
            <person name="Goodwin L."/>
            <person name="Pitluck S."/>
            <person name="Larimer F."/>
            <person name="Land M.L."/>
            <person name="Hauser L."/>
            <person name="Tiedje J."/>
            <person name="Richardson P."/>
        </authorList>
    </citation>
    <scope>NUCLEOTIDE SEQUENCE [LARGE SCALE GENOMIC DNA]</scope>
    <source>
        <strain evidence="4">ATCC 700544 / DSM 17151 / LMG 18924 / NCIMB 13744 / C4D1M</strain>
    </source>
</reference>
<dbReference type="Gene3D" id="3.50.50.60">
    <property type="entry name" value="FAD/NAD(P)-binding domain"/>
    <property type="match status" value="1"/>
</dbReference>
<dbReference type="PANTHER" id="PTHR11552:SF147">
    <property type="entry name" value="CHOLINE DEHYDROGENASE, MITOCHONDRIAL"/>
    <property type="match status" value="1"/>
</dbReference>
<dbReference type="Proteomes" id="UP000005045">
    <property type="component" value="Unassembled WGS sequence"/>
</dbReference>
<dbReference type="AlphaFoldDB" id="B1FYE9"/>
<dbReference type="EMBL" id="ABLD01000005">
    <property type="protein sequence ID" value="EDT10790.1"/>
    <property type="molecule type" value="Genomic_DNA"/>
</dbReference>
<gene>
    <name evidence="3" type="ORF">BgramDRAFT_2167</name>
</gene>
<dbReference type="SUPFAM" id="SSF51905">
    <property type="entry name" value="FAD/NAD(P)-binding domain"/>
    <property type="match status" value="1"/>
</dbReference>